<dbReference type="Pfam" id="PF16278">
    <property type="entry name" value="zf-C2HE"/>
    <property type="match status" value="1"/>
</dbReference>
<dbReference type="KEGG" id="tad:TRIADDRAFT_18245"/>
<reference evidence="10 11" key="1">
    <citation type="journal article" date="2008" name="Nature">
        <title>The Trichoplax genome and the nature of placozoans.</title>
        <authorList>
            <person name="Srivastava M."/>
            <person name="Begovic E."/>
            <person name="Chapman J."/>
            <person name="Putnam N.H."/>
            <person name="Hellsten U."/>
            <person name="Kawashima T."/>
            <person name="Kuo A."/>
            <person name="Mitros T."/>
            <person name="Salamov A."/>
            <person name="Carpenter M.L."/>
            <person name="Signorovitch A.Y."/>
            <person name="Moreno M.A."/>
            <person name="Kamm K."/>
            <person name="Grimwood J."/>
            <person name="Schmutz J."/>
            <person name="Shapiro H."/>
            <person name="Grigoriev I.V."/>
            <person name="Buss L.W."/>
            <person name="Schierwater B."/>
            <person name="Dellaporta S.L."/>
            <person name="Rokhsar D.S."/>
        </authorList>
    </citation>
    <scope>NUCLEOTIDE SEQUENCE [LARGE SCALE GENOMIC DNA]</scope>
    <source>
        <strain evidence="10 11">Grell-BS-1999</strain>
    </source>
</reference>
<dbReference type="GO" id="GO:0033699">
    <property type="term" value="F:DNA 5'-adenosine monophosphate hydrolase activity"/>
    <property type="evidence" value="ECO:0000318"/>
    <property type="project" value="GO_Central"/>
</dbReference>
<dbReference type="STRING" id="10228.B3RKL3"/>
<dbReference type="EMBL" id="DS985241">
    <property type="protein sequence ID" value="EDV29913.1"/>
    <property type="molecule type" value="Genomic_DNA"/>
</dbReference>
<dbReference type="OMA" id="CLKTKYH"/>
<dbReference type="PANTHER" id="PTHR12486:SF4">
    <property type="entry name" value="APRATAXIN"/>
    <property type="match status" value="1"/>
</dbReference>
<accession>B3RKL3</accession>
<dbReference type="InterPro" id="IPR036265">
    <property type="entry name" value="HIT-like_sf"/>
</dbReference>
<dbReference type="Gene3D" id="3.30.428.10">
    <property type="entry name" value="HIT-like"/>
    <property type="match status" value="1"/>
</dbReference>
<keyword evidence="7" id="KW-0539">Nucleus</keyword>
<keyword evidence="2" id="KW-0479">Metal-binding</keyword>
<evidence type="ECO:0000256" key="6">
    <source>
        <dbReference type="ARBA" id="ARBA00023204"/>
    </source>
</evidence>
<dbReference type="CTD" id="6749601"/>
<comment type="subcellular location">
    <subcellularLocation>
        <location evidence="1">Nucleus</location>
    </subcellularLocation>
</comment>
<dbReference type="PANTHER" id="PTHR12486">
    <property type="entry name" value="APRATAXIN-RELATED"/>
    <property type="match status" value="1"/>
</dbReference>
<keyword evidence="4" id="KW-0862">Zinc</keyword>
<dbReference type="eggNOG" id="KOG0562">
    <property type="taxonomic scope" value="Eukaryota"/>
</dbReference>
<organism evidence="10 11">
    <name type="scientific">Trichoplax adhaerens</name>
    <name type="common">Trichoplax reptans</name>
    <dbReference type="NCBI Taxonomy" id="10228"/>
    <lineage>
        <taxon>Eukaryota</taxon>
        <taxon>Metazoa</taxon>
        <taxon>Placozoa</taxon>
        <taxon>Uniplacotomia</taxon>
        <taxon>Trichoplacea</taxon>
        <taxon>Trichoplacidae</taxon>
        <taxon>Trichoplax</taxon>
    </lineage>
</organism>
<dbReference type="GO" id="GO:0000012">
    <property type="term" value="P:single strand break repair"/>
    <property type="evidence" value="ECO:0000318"/>
    <property type="project" value="GO_Central"/>
</dbReference>
<dbReference type="PROSITE" id="PS51084">
    <property type="entry name" value="HIT_2"/>
    <property type="match status" value="1"/>
</dbReference>
<gene>
    <name evidence="10" type="ORF">TRIADDRAFT_18245</name>
</gene>
<dbReference type="GO" id="GO:0046872">
    <property type="term" value="F:metal ion binding"/>
    <property type="evidence" value="ECO:0007669"/>
    <property type="project" value="UniProtKB-KW"/>
</dbReference>
<dbReference type="GO" id="GO:0003725">
    <property type="term" value="F:double-stranded RNA binding"/>
    <property type="evidence" value="ECO:0000318"/>
    <property type="project" value="GO_Central"/>
</dbReference>
<name>B3RKL3_TRIAD</name>
<dbReference type="GO" id="GO:1990165">
    <property type="term" value="F:single-strand break-containing DNA binding"/>
    <property type="evidence" value="ECO:0000318"/>
    <property type="project" value="GO_Central"/>
</dbReference>
<protein>
    <recommendedName>
        <fullName evidence="9">HIT domain-containing protein</fullName>
    </recommendedName>
</protein>
<keyword evidence="11" id="KW-1185">Reference proteome</keyword>
<dbReference type="SUPFAM" id="SSF54197">
    <property type="entry name" value="HIT-like"/>
    <property type="match status" value="1"/>
</dbReference>
<evidence type="ECO:0000313" key="11">
    <source>
        <dbReference type="Proteomes" id="UP000009022"/>
    </source>
</evidence>
<evidence type="ECO:0000259" key="9">
    <source>
        <dbReference type="PROSITE" id="PS51084"/>
    </source>
</evidence>
<evidence type="ECO:0000313" key="10">
    <source>
        <dbReference type="EMBL" id="EDV29913.1"/>
    </source>
</evidence>
<dbReference type="FunCoup" id="B3RKL3">
    <property type="interactions" value="1295"/>
</dbReference>
<evidence type="ECO:0000256" key="1">
    <source>
        <dbReference type="ARBA" id="ARBA00004123"/>
    </source>
</evidence>
<evidence type="ECO:0000256" key="7">
    <source>
        <dbReference type="ARBA" id="ARBA00023242"/>
    </source>
</evidence>
<comment type="caution">
    <text evidence="8">Lacks conserved residue(s) required for the propagation of feature annotation.</text>
</comment>
<evidence type="ECO:0000256" key="3">
    <source>
        <dbReference type="ARBA" id="ARBA00022763"/>
    </source>
</evidence>
<dbReference type="GO" id="GO:0030983">
    <property type="term" value="F:mismatched DNA binding"/>
    <property type="evidence" value="ECO:0000318"/>
    <property type="project" value="GO_Central"/>
</dbReference>
<dbReference type="HOGENOM" id="CLU_066882_3_0_1"/>
<dbReference type="RefSeq" id="XP_002109115.1">
    <property type="nucleotide sequence ID" value="XM_002109079.1"/>
</dbReference>
<sequence>MFNRAFLSLKDSIRDPNLKVEEDDLTVTIKDKFPKAKHHYLIMPKDDINNIQQLRADQHLHLVKHLHQRAQELIDRIQGKNDDQGKLEFRIGYHAIPSMTPLHVHVISQDFNSDCLKTKKHWNSFTTSFFLLSTNIIQELERKKSISLNKELYQSFLASPLQCHKCKYSPKHMPDLKQHLKSQHA</sequence>
<dbReference type="GeneID" id="6749601"/>
<dbReference type="InterPro" id="IPR011146">
    <property type="entry name" value="HIT-like"/>
</dbReference>
<keyword evidence="5" id="KW-0238">DNA-binding</keyword>
<evidence type="ECO:0000256" key="5">
    <source>
        <dbReference type="ARBA" id="ARBA00023125"/>
    </source>
</evidence>
<dbReference type="Proteomes" id="UP000009022">
    <property type="component" value="Unassembled WGS sequence"/>
</dbReference>
<keyword evidence="3" id="KW-0227">DNA damage</keyword>
<dbReference type="FunFam" id="3.30.428.10:FF:000004">
    <property type="entry name" value="aprataxin isoform X2"/>
    <property type="match status" value="1"/>
</dbReference>
<keyword evidence="6" id="KW-0234">DNA repair</keyword>
<dbReference type="PhylomeDB" id="B3RKL3"/>
<evidence type="ECO:0000256" key="4">
    <source>
        <dbReference type="ARBA" id="ARBA00022833"/>
    </source>
</evidence>
<dbReference type="OrthoDB" id="3512845at2759"/>
<dbReference type="InParanoid" id="B3RKL3"/>
<feature type="domain" description="HIT" evidence="9">
    <location>
        <begin position="6"/>
        <end position="117"/>
    </location>
</feature>
<evidence type="ECO:0000256" key="8">
    <source>
        <dbReference type="PROSITE-ProRule" id="PRU00464"/>
    </source>
</evidence>
<dbReference type="AlphaFoldDB" id="B3RKL3"/>
<dbReference type="GO" id="GO:0003697">
    <property type="term" value="F:single-stranded DNA binding"/>
    <property type="evidence" value="ECO:0000318"/>
    <property type="project" value="GO_Central"/>
</dbReference>
<dbReference type="GO" id="GO:0005634">
    <property type="term" value="C:nucleus"/>
    <property type="evidence" value="ECO:0000318"/>
    <property type="project" value="GO_Central"/>
</dbReference>
<proteinExistence type="predicted"/>
<dbReference type="Pfam" id="PF11969">
    <property type="entry name" value="DcpS_C"/>
    <property type="match status" value="1"/>
</dbReference>
<dbReference type="InterPro" id="IPR032566">
    <property type="entry name" value="Znf-C2HE"/>
</dbReference>
<evidence type="ECO:0000256" key="2">
    <source>
        <dbReference type="ARBA" id="ARBA00022723"/>
    </source>
</evidence>